<proteinExistence type="predicted"/>
<keyword evidence="3" id="KW-1185">Reference proteome</keyword>
<comment type="caution">
    <text evidence="2">The sequence shown here is derived from an EMBL/GenBank/DDBJ whole genome shotgun (WGS) entry which is preliminary data.</text>
</comment>
<evidence type="ECO:0000313" key="3">
    <source>
        <dbReference type="Proteomes" id="UP001247805"/>
    </source>
</evidence>
<name>A0ABU3T2I9_9ALTE</name>
<feature type="transmembrane region" description="Helical" evidence="1">
    <location>
        <begin position="15"/>
        <end position="37"/>
    </location>
</feature>
<reference evidence="2 3" key="1">
    <citation type="submission" date="2023-10" db="EMBL/GenBank/DDBJ databases">
        <title>Glaciecola aquimarina strain GGW-M5 nov., isolated from a coastal seawater.</title>
        <authorList>
            <person name="Bayburt H."/>
            <person name="Kim J.M."/>
            <person name="Choi B.J."/>
            <person name="Jeon C.O."/>
        </authorList>
    </citation>
    <scope>NUCLEOTIDE SEQUENCE [LARGE SCALE GENOMIC DNA]</scope>
    <source>
        <strain evidence="2 3">KCTC 32108</strain>
    </source>
</reference>
<keyword evidence="1" id="KW-0812">Transmembrane</keyword>
<organism evidence="2 3">
    <name type="scientific">Paraglaciecola aquimarina</name>
    <dbReference type="NCBI Taxonomy" id="1235557"/>
    <lineage>
        <taxon>Bacteria</taxon>
        <taxon>Pseudomonadati</taxon>
        <taxon>Pseudomonadota</taxon>
        <taxon>Gammaproteobacteria</taxon>
        <taxon>Alteromonadales</taxon>
        <taxon>Alteromonadaceae</taxon>
        <taxon>Paraglaciecola</taxon>
    </lineage>
</organism>
<protein>
    <submittedName>
        <fullName evidence="2">DUF3087 domain-containing protein</fullName>
    </submittedName>
</protein>
<evidence type="ECO:0000313" key="2">
    <source>
        <dbReference type="EMBL" id="MDU0356423.1"/>
    </source>
</evidence>
<dbReference type="RefSeq" id="WP_316027907.1">
    <property type="nucleotide sequence ID" value="NZ_JAWDIO010000002.1"/>
</dbReference>
<dbReference type="EMBL" id="JAWDIO010000002">
    <property type="protein sequence ID" value="MDU0356423.1"/>
    <property type="molecule type" value="Genomic_DNA"/>
</dbReference>
<dbReference type="Pfam" id="PF11286">
    <property type="entry name" value="DUF3087"/>
    <property type="match status" value="1"/>
</dbReference>
<keyword evidence="1" id="KW-0472">Membrane</keyword>
<dbReference type="InterPro" id="IPR021438">
    <property type="entry name" value="DUF3087"/>
</dbReference>
<sequence length="168" mass="19025">MQLININKARYRKHLNIVIVACILALLVGCLAISQSLIALFPDESGSHFHWNLLGVIAAGVVVALLLNKFRYHDFMTEVAYVWDLKQSLNKINRKMPKLKLAAQAGNIDALVAMEFCYAGSRQLWQLDDNTLVMDELVVKQAELDALAEKYKVTLRAADYEQTMLQQF</sequence>
<keyword evidence="1" id="KW-1133">Transmembrane helix</keyword>
<gene>
    <name evidence="2" type="ORF">RS130_23245</name>
</gene>
<feature type="transmembrane region" description="Helical" evidence="1">
    <location>
        <begin position="49"/>
        <end position="67"/>
    </location>
</feature>
<dbReference type="Proteomes" id="UP001247805">
    <property type="component" value="Unassembled WGS sequence"/>
</dbReference>
<accession>A0ABU3T2I9</accession>
<evidence type="ECO:0000256" key="1">
    <source>
        <dbReference type="SAM" id="Phobius"/>
    </source>
</evidence>